<organism evidence="2 3">
    <name type="scientific">Xenopus laevis</name>
    <name type="common">African clawed frog</name>
    <dbReference type="NCBI Taxonomy" id="8355"/>
    <lineage>
        <taxon>Eukaryota</taxon>
        <taxon>Metazoa</taxon>
        <taxon>Chordata</taxon>
        <taxon>Craniata</taxon>
        <taxon>Vertebrata</taxon>
        <taxon>Euteleostomi</taxon>
        <taxon>Amphibia</taxon>
        <taxon>Batrachia</taxon>
        <taxon>Anura</taxon>
        <taxon>Pipoidea</taxon>
        <taxon>Pipidae</taxon>
        <taxon>Xenopodinae</taxon>
        <taxon>Xenopus</taxon>
        <taxon>Xenopus</taxon>
    </lineage>
</organism>
<feature type="region of interest" description="Disordered" evidence="1">
    <location>
        <begin position="414"/>
        <end position="463"/>
    </location>
</feature>
<dbReference type="GeneID" id="108714213"/>
<name>A0A1L8GLV7_XENLA</name>
<proteinExistence type="predicted"/>
<dbReference type="RefSeq" id="XP_018113703.1">
    <property type="nucleotide sequence ID" value="XM_018258214.2"/>
</dbReference>
<accession>A0A1L8GLV7</accession>
<dbReference type="STRING" id="8355.A0A1L8GLV7"/>
<dbReference type="OrthoDB" id="9905507at2759"/>
<evidence type="ECO:0000313" key="2">
    <source>
        <dbReference type="Proteomes" id="UP000186698"/>
    </source>
</evidence>
<feature type="compositionally biased region" description="Polar residues" evidence="1">
    <location>
        <begin position="449"/>
        <end position="460"/>
    </location>
</feature>
<evidence type="ECO:0000313" key="3">
    <source>
        <dbReference type="RefSeq" id="XP_018113703.1"/>
    </source>
</evidence>
<dbReference type="Bgee" id="108714213">
    <property type="expression patterns" value="Expressed in egg cell and 9 other cell types or tissues"/>
</dbReference>
<protein>
    <submittedName>
        <fullName evidence="3">Uncharacterized protein LOC108714213</fullName>
    </submittedName>
</protein>
<sequence>MAQRILMQLDALDKYSHDILAKHAKKRSLDYLHMLNSLKTPFLDDFDLNYLTDEKTEGHNPLDNSHGSVRNPKANESFAFGHLEFHKTGQEEIIQQAERNTEKTKKLLQYKSRNRRPSWKSETECVPDLASLCQKENKLSVINHIGFKDIPQQQSSRTSTEHSNDPENFDLLVQRETGKQDFGQLQDKNRTDKAKYLNSEFKNVRRHLIKRNNFIQSKQDNIQNTLTITNSDIRILREKETVPLSLEDAMKKTNVKIITAGQRNEEKHVQNASETHPVIYNISHGSTYLSKWTYLHKDFQKDRSYLSSCPNKEDNCDLKEVHPVLRNNLDYTRKLLENKQNVLQSTILKKKELSLADIKQNIKFLTADGSTHFEVANDKPEFLHGGLKIEGYAEGSIVAMRPTSKTITKIDMKENPNEVGPVINGVNPSKRADKEPSSNVRAQPASKPLTASGSKPTSFSLRPKSVGEMHKWSYIAIAKPLTPPQCHPNSSPNNNFQCVAFSETTHKYTDRPDSGQKMEHAISLKPLTARSVKFESKKVRPFSVPSETYLRQPELGMKRSAEMHCVLQEIKKDNQCPESLPLTCAEDVAITNGAEPSGETTLGDTEKVSTSSTAYPIAFPIISIPTAQTDATG</sequence>
<evidence type="ECO:0000256" key="1">
    <source>
        <dbReference type="SAM" id="MobiDB-lite"/>
    </source>
</evidence>
<dbReference type="Proteomes" id="UP000186698">
    <property type="component" value="Chromosome 4L"/>
</dbReference>
<dbReference type="KEGG" id="xla:108714213"/>
<reference evidence="3" key="1">
    <citation type="submission" date="2025-08" db="UniProtKB">
        <authorList>
            <consortium name="RefSeq"/>
        </authorList>
    </citation>
    <scope>IDENTIFICATION</scope>
    <source>
        <strain evidence="3">J_2021</strain>
        <tissue evidence="3">Erythrocytes</tissue>
    </source>
</reference>
<keyword evidence="2" id="KW-1185">Reference proteome</keyword>
<gene>
    <name evidence="3" type="primary">LOC108714213</name>
</gene>
<dbReference type="OMA" id="VIYNISH"/>
<dbReference type="AlphaFoldDB" id="A0A1L8GLV7"/>
<dbReference type="CTD" id="108714213"/>
<dbReference type="PaxDb" id="8355-A0A1L8GLV7"/>